<dbReference type="EMBL" id="GEDC01014929">
    <property type="protein sequence ID" value="JAS22369.1"/>
    <property type="molecule type" value="Transcribed_RNA"/>
</dbReference>
<gene>
    <name evidence="2" type="ORF">g.26604</name>
    <name evidence="3" type="ORF">g.26605</name>
</gene>
<feature type="chain" id="PRO_5008581663" description="Cathepsin propeptide inhibitor domain-containing protein" evidence="1">
    <location>
        <begin position="17"/>
        <end position="126"/>
    </location>
</feature>
<name>A0A1B6E0R5_9HEMI</name>
<dbReference type="AlphaFoldDB" id="A0A1B6E0R5"/>
<evidence type="ECO:0000313" key="2">
    <source>
        <dbReference type="EMBL" id="JAS22369.1"/>
    </source>
</evidence>
<proteinExistence type="predicted"/>
<reference evidence="3" key="1">
    <citation type="submission" date="2015-12" db="EMBL/GenBank/DDBJ databases">
        <title>De novo transcriptome assembly of four potential Pierce s Disease insect vectors from Arizona vineyards.</title>
        <authorList>
            <person name="Tassone E.E."/>
        </authorList>
    </citation>
    <scope>NUCLEOTIDE SEQUENCE</scope>
</reference>
<accession>A0A1B6E0R5</accession>
<evidence type="ECO:0008006" key="4">
    <source>
        <dbReference type="Google" id="ProtNLM"/>
    </source>
</evidence>
<evidence type="ECO:0000313" key="3">
    <source>
        <dbReference type="EMBL" id="JAS31501.1"/>
    </source>
</evidence>
<feature type="signal peptide" evidence="1">
    <location>
        <begin position="1"/>
        <end position="16"/>
    </location>
</feature>
<keyword evidence="1" id="KW-0732">Signal</keyword>
<evidence type="ECO:0000256" key="1">
    <source>
        <dbReference type="SAM" id="SignalP"/>
    </source>
</evidence>
<sequence length="126" mass="14669">MTNPLLLCCCVVVVLGVSLDPSDPVWDDISLFNHRWTSETTNLTHHVAKVLQDESSKLDDIYTKYVLQIKKNRKELEAMMIHLKLKEYDESTPEFKTLEKLHDAFYNITTLNEYPREEVLEAVKSI</sequence>
<organism evidence="3">
    <name type="scientific">Clastoptera arizonana</name>
    <name type="common">Arizona spittle bug</name>
    <dbReference type="NCBI Taxonomy" id="38151"/>
    <lineage>
        <taxon>Eukaryota</taxon>
        <taxon>Metazoa</taxon>
        <taxon>Ecdysozoa</taxon>
        <taxon>Arthropoda</taxon>
        <taxon>Hexapoda</taxon>
        <taxon>Insecta</taxon>
        <taxon>Pterygota</taxon>
        <taxon>Neoptera</taxon>
        <taxon>Paraneoptera</taxon>
        <taxon>Hemiptera</taxon>
        <taxon>Auchenorrhyncha</taxon>
        <taxon>Cercopoidea</taxon>
        <taxon>Clastopteridae</taxon>
        <taxon>Clastoptera</taxon>
    </lineage>
</organism>
<feature type="non-terminal residue" evidence="3">
    <location>
        <position position="126"/>
    </location>
</feature>
<protein>
    <recommendedName>
        <fullName evidence="4">Cathepsin propeptide inhibitor domain-containing protein</fullName>
    </recommendedName>
</protein>
<dbReference type="EMBL" id="GEDC01005797">
    <property type="protein sequence ID" value="JAS31501.1"/>
    <property type="molecule type" value="Transcribed_RNA"/>
</dbReference>